<keyword evidence="2" id="KW-1185">Reference proteome</keyword>
<evidence type="ECO:0000313" key="1">
    <source>
        <dbReference type="EMBL" id="MFK7160606.1"/>
    </source>
</evidence>
<organism evidence="1 2">
    <name type="scientific">Marinospirillum alkalitolerans</name>
    <dbReference type="NCBI Taxonomy" id="3123374"/>
    <lineage>
        <taxon>Bacteria</taxon>
        <taxon>Pseudomonadati</taxon>
        <taxon>Pseudomonadota</taxon>
        <taxon>Gammaproteobacteria</taxon>
        <taxon>Oceanospirillales</taxon>
        <taxon>Oceanospirillaceae</taxon>
        <taxon>Marinospirillum</taxon>
    </lineage>
</organism>
<dbReference type="RefSeq" id="WP_405338478.1">
    <property type="nucleotide sequence ID" value="NZ_JBANFI010000003.1"/>
</dbReference>
<gene>
    <name evidence="1" type="ORF">V6U78_06105</name>
</gene>
<dbReference type="EMBL" id="JBANFI010000003">
    <property type="protein sequence ID" value="MFK7160606.1"/>
    <property type="molecule type" value="Genomic_DNA"/>
</dbReference>
<comment type="caution">
    <text evidence="1">The sequence shown here is derived from an EMBL/GenBank/DDBJ whole genome shotgun (WGS) entry which is preliminary data.</text>
</comment>
<protein>
    <submittedName>
        <fullName evidence="1">Uncharacterized protein</fullName>
    </submittedName>
</protein>
<dbReference type="Proteomes" id="UP001621714">
    <property type="component" value="Unassembled WGS sequence"/>
</dbReference>
<accession>A0ABW8PWC4</accession>
<proteinExistence type="predicted"/>
<name>A0ABW8PWC4_9GAMM</name>
<reference evidence="1 2" key="1">
    <citation type="submission" date="2024-02" db="EMBL/GenBank/DDBJ databases">
        <title>Marinospirillum sp. MEB 164 isolated from Lonar lake sediment.</title>
        <authorList>
            <person name="Joshi A."/>
            <person name="Thite S."/>
        </authorList>
    </citation>
    <scope>NUCLEOTIDE SEQUENCE [LARGE SCALE GENOMIC DNA]</scope>
    <source>
        <strain evidence="1 2">MEB164</strain>
    </source>
</reference>
<sequence length="105" mass="12419">MQRLKEKGISQQALENMIAHEARRLIAENYHVTGRNLEKRIGAGTPEFLEQVWQKVYRRNPAVKKITIPDRVALRLEKHLERCAKDVHYRTCLVETLMEKVQLKR</sequence>
<evidence type="ECO:0000313" key="2">
    <source>
        <dbReference type="Proteomes" id="UP001621714"/>
    </source>
</evidence>